<dbReference type="InterPro" id="IPR011009">
    <property type="entry name" value="Kinase-like_dom_sf"/>
</dbReference>
<feature type="transmembrane region" description="Helical" evidence="7">
    <location>
        <begin position="221"/>
        <end position="242"/>
    </location>
</feature>
<keyword evidence="2" id="KW-0808">Transferase</keyword>
<evidence type="ECO:0000313" key="9">
    <source>
        <dbReference type="EMBL" id="ARX86558.1"/>
    </source>
</evidence>
<dbReference type="PROSITE" id="PS50011">
    <property type="entry name" value="PROTEIN_KINASE_DOM"/>
    <property type="match status" value="1"/>
</dbReference>
<dbReference type="GO" id="GO:0005524">
    <property type="term" value="F:ATP binding"/>
    <property type="evidence" value="ECO:0007669"/>
    <property type="project" value="UniProtKB-KW"/>
</dbReference>
<keyword evidence="10" id="KW-1185">Reference proteome</keyword>
<organism evidence="9 10">
    <name type="scientific">Streptomyces alboflavus</name>
    <dbReference type="NCBI Taxonomy" id="67267"/>
    <lineage>
        <taxon>Bacteria</taxon>
        <taxon>Bacillati</taxon>
        <taxon>Actinomycetota</taxon>
        <taxon>Actinomycetes</taxon>
        <taxon>Kitasatosporales</taxon>
        <taxon>Streptomycetaceae</taxon>
        <taxon>Streptomyces</taxon>
    </lineage>
</organism>
<dbReference type="EC" id="2.7.11.1" evidence="1"/>
<dbReference type="InterPro" id="IPR011047">
    <property type="entry name" value="Quinoprotein_ADH-like_sf"/>
</dbReference>
<feature type="domain" description="Protein kinase" evidence="8">
    <location>
        <begin position="1"/>
        <end position="116"/>
    </location>
</feature>
<dbReference type="PANTHER" id="PTHR43671:SF13">
    <property type="entry name" value="SERINE_THREONINE-PROTEIN KINASE NEK2"/>
    <property type="match status" value="1"/>
</dbReference>
<dbReference type="InterPro" id="IPR050660">
    <property type="entry name" value="NEK_Ser/Thr_kinase"/>
</dbReference>
<keyword evidence="4" id="KW-0418">Kinase</keyword>
<dbReference type="Gene3D" id="2.130.10.10">
    <property type="entry name" value="YVTN repeat-like/Quinoprotein amine dehydrogenase"/>
    <property type="match status" value="1"/>
</dbReference>
<dbReference type="SUPFAM" id="SSF50998">
    <property type="entry name" value="Quinoprotein alcohol dehydrogenase-like"/>
    <property type="match status" value="1"/>
</dbReference>
<dbReference type="InterPro" id="IPR002372">
    <property type="entry name" value="PQQ_rpt_dom"/>
</dbReference>
<dbReference type="EMBL" id="CP021748">
    <property type="protein sequence ID" value="ARX86558.1"/>
    <property type="molecule type" value="Genomic_DNA"/>
</dbReference>
<feature type="compositionally biased region" description="Gly residues" evidence="6">
    <location>
        <begin position="247"/>
        <end position="256"/>
    </location>
</feature>
<dbReference type="SUPFAM" id="SSF56112">
    <property type="entry name" value="Protein kinase-like (PK-like)"/>
    <property type="match status" value="1"/>
</dbReference>
<keyword evidence="7" id="KW-0812">Transmembrane</keyword>
<keyword evidence="3" id="KW-0547">Nucleotide-binding</keyword>
<dbReference type="Gene3D" id="1.10.510.10">
    <property type="entry name" value="Transferase(Phosphotransferase) domain 1"/>
    <property type="match status" value="1"/>
</dbReference>
<dbReference type="InterPro" id="IPR000719">
    <property type="entry name" value="Prot_kinase_dom"/>
</dbReference>
<dbReference type="Pfam" id="PF13360">
    <property type="entry name" value="PQQ_2"/>
    <property type="match status" value="1"/>
</dbReference>
<dbReference type="KEGG" id="salf:SMD44_06030"/>
<gene>
    <name evidence="9" type="ORF">SMD44_06030</name>
</gene>
<feature type="region of interest" description="Disordered" evidence="6">
    <location>
        <begin position="247"/>
        <end position="278"/>
    </location>
</feature>
<protein>
    <recommendedName>
        <fullName evidence="1">non-specific serine/threonine protein kinase</fullName>
        <ecNumber evidence="1">2.7.11.1</ecNumber>
    </recommendedName>
</protein>
<evidence type="ECO:0000256" key="4">
    <source>
        <dbReference type="ARBA" id="ARBA00022777"/>
    </source>
</evidence>
<evidence type="ECO:0000256" key="3">
    <source>
        <dbReference type="ARBA" id="ARBA00022741"/>
    </source>
</evidence>
<evidence type="ECO:0000256" key="2">
    <source>
        <dbReference type="ARBA" id="ARBA00022679"/>
    </source>
</evidence>
<evidence type="ECO:0000256" key="7">
    <source>
        <dbReference type="SAM" id="Phobius"/>
    </source>
</evidence>
<reference evidence="9 10" key="1">
    <citation type="submission" date="2017-05" db="EMBL/GenBank/DDBJ databases">
        <title>Streptomyces alboflavus Genome sequencing and assembly.</title>
        <authorList>
            <person name="Wang Y."/>
            <person name="Du B."/>
            <person name="Ding Y."/>
            <person name="Liu H."/>
            <person name="Hou Q."/>
            <person name="Liu K."/>
            <person name="Wang C."/>
            <person name="Yao L."/>
        </authorList>
    </citation>
    <scope>NUCLEOTIDE SEQUENCE [LARGE SCALE GENOMIC DNA]</scope>
    <source>
        <strain evidence="9 10">MDJK44</strain>
    </source>
</reference>
<dbReference type="GO" id="GO:0004674">
    <property type="term" value="F:protein serine/threonine kinase activity"/>
    <property type="evidence" value="ECO:0007669"/>
    <property type="project" value="UniProtKB-EC"/>
</dbReference>
<dbReference type="Proteomes" id="UP000195880">
    <property type="component" value="Chromosome"/>
</dbReference>
<keyword evidence="7" id="KW-1133">Transmembrane helix</keyword>
<dbReference type="STRING" id="67267.GCA_000716675_05991"/>
<dbReference type="Pfam" id="PF00069">
    <property type="entry name" value="Pkinase"/>
    <property type="match status" value="1"/>
</dbReference>
<evidence type="ECO:0000256" key="6">
    <source>
        <dbReference type="SAM" id="MobiDB-lite"/>
    </source>
</evidence>
<name>A0A1Z1WJJ2_9ACTN</name>
<dbReference type="PANTHER" id="PTHR43671">
    <property type="entry name" value="SERINE/THREONINE-PROTEIN KINASE NEK"/>
    <property type="match status" value="1"/>
</dbReference>
<feature type="compositionally biased region" description="Gly residues" evidence="6">
    <location>
        <begin position="177"/>
        <end position="190"/>
    </location>
</feature>
<evidence type="ECO:0000259" key="8">
    <source>
        <dbReference type="PROSITE" id="PS50011"/>
    </source>
</evidence>
<keyword evidence="5" id="KW-0067">ATP-binding</keyword>
<dbReference type="AlphaFoldDB" id="A0A1Z1WJJ2"/>
<sequence>MIDFGVARVQAASTMTSTGLLVGTPGFMSPEHVAGGRHVVAASDVFCLASVLTYAVTGRDPFGDGPVAAVLYRVSQAETDLTGMPEELRSVLAACLVRDPDERPAPADLVERFGALREAASAPEWPEPVRARTAEARRDVEQLCASRRPLLPVPVWPEAAGVGHPATAQDGPATAPGQGGAEQAGAGRGPDGAHRLPTMSGSPPRVPGDATGPARSRRRRAVLGIVAVGVVAAALGGALAVWGPGASDGGEGGGSDGASSEGPGRGGRSGWVEPGPRDPAAVKKLIARAEVSAGGTADASGAVPQIATQRPKGWKAWQGRLSHAPMGCSADTRALVCLLTNGTYEAVRTSDGKRLWTSGKIDPESGMDEAYYGPSGSFFMPGDRLEPGVRGGRAAIARDGVLHLRDSATGKVLWKAQPPDGRRVFTRAPFLDDDVVLVVAQVPYVQEDDPAPSLYAYDAATGRLRWEKTLGEAARAKAELNLYGVRALRDGVVYADQKRGLAAYDARTGDLLGQSDETCGAVLATAKAVLCATDDESGSPAARTAMLRLTPRTLKRMDGPLRFPAPKGEEPAPFVTAVDDAVAVVKDSRAGRVLVHDVRTGKSLYAERTPKDKVPPSAPLILGNRVVYASNAALYTLPLGDGGKATRLPVPGAPGDRPEPPPNAAGTVISETLRPPTVLALGGVAHIVYDEGRISSVAIP</sequence>
<evidence type="ECO:0000256" key="1">
    <source>
        <dbReference type="ARBA" id="ARBA00012513"/>
    </source>
</evidence>
<dbReference type="eggNOG" id="COG0515">
    <property type="taxonomic scope" value="Bacteria"/>
</dbReference>
<accession>A0A1Z1WJJ2</accession>
<evidence type="ECO:0000256" key="5">
    <source>
        <dbReference type="ARBA" id="ARBA00022840"/>
    </source>
</evidence>
<feature type="region of interest" description="Disordered" evidence="6">
    <location>
        <begin position="644"/>
        <end position="663"/>
    </location>
</feature>
<proteinExistence type="predicted"/>
<dbReference type="InterPro" id="IPR015943">
    <property type="entry name" value="WD40/YVTN_repeat-like_dom_sf"/>
</dbReference>
<keyword evidence="7" id="KW-0472">Membrane</keyword>
<evidence type="ECO:0000313" key="10">
    <source>
        <dbReference type="Proteomes" id="UP000195880"/>
    </source>
</evidence>
<feature type="region of interest" description="Disordered" evidence="6">
    <location>
        <begin position="161"/>
        <end position="216"/>
    </location>
</feature>